<keyword evidence="3" id="KW-1015">Disulfide bond</keyword>
<dbReference type="GO" id="GO:0042026">
    <property type="term" value="P:protein refolding"/>
    <property type="evidence" value="ECO:0007669"/>
    <property type="project" value="TreeGrafter"/>
</dbReference>
<sequence>MFKPNLHHLQRVVSSSTTASTQKRVRLRDYVKSFMSSDGRFRVSLIDSSDSLKSFISRFHLNPHTNPTHHQASQLMGQCISASMLLSSLLKGEERIKLEIYLHSDHPTIHHVVAESIQVGEVRGFISYKENPKDFVDDELHSVFSVSRILMEHSKPVMSSLPLLMQGEDNVDLRRDFQEFFDKSEQIPTACTLVCKPNQAANSTTQEGSSTNSGISQSPPLLSYGVIIQRLPMSEYNNTINANIQSSVIEEQLQDFKRKLRELEDQIVTRQDIHDQLFYKFFVPEDASTVRYKPIDYYCRCSKDKVLEAVSHIGLEELCDMRREIVEGGRETFDSTCEYCNNTYHIDEVDLGMLIVKASDKGSSNQ</sequence>
<name>A0AA88KI15_NAELO</name>
<dbReference type="GO" id="GO:0005737">
    <property type="term" value="C:cytoplasm"/>
    <property type="evidence" value="ECO:0007669"/>
    <property type="project" value="InterPro"/>
</dbReference>
<organism evidence="7 8">
    <name type="scientific">Naegleria lovaniensis</name>
    <name type="common">Amoeba</name>
    <dbReference type="NCBI Taxonomy" id="51637"/>
    <lineage>
        <taxon>Eukaryota</taxon>
        <taxon>Discoba</taxon>
        <taxon>Heterolobosea</taxon>
        <taxon>Tetramitia</taxon>
        <taxon>Eutetramitia</taxon>
        <taxon>Vahlkampfiidae</taxon>
        <taxon>Naegleria</taxon>
    </lineage>
</organism>
<reference evidence="7 8" key="1">
    <citation type="journal article" date="2018" name="BMC Genomics">
        <title>The genome of Naegleria lovaniensis, the basis for a comparative approach to unravel pathogenicity factors of the human pathogenic amoeba N. fowleri.</title>
        <authorList>
            <person name="Liechti N."/>
            <person name="Schurch N."/>
            <person name="Bruggmann R."/>
            <person name="Wittwer M."/>
        </authorList>
    </citation>
    <scope>NUCLEOTIDE SEQUENCE [LARGE SCALE GENOMIC DNA]</scope>
    <source>
        <strain evidence="7 8">ATCC 30569</strain>
    </source>
</reference>
<evidence type="ECO:0000256" key="5">
    <source>
        <dbReference type="ARBA" id="ARBA00023284"/>
    </source>
</evidence>
<keyword evidence="1" id="KW-0963">Cytoplasm</keyword>
<keyword evidence="5" id="KW-0676">Redox-active center</keyword>
<dbReference type="InterPro" id="IPR000397">
    <property type="entry name" value="Heat_shock_Hsp33"/>
</dbReference>
<dbReference type="GO" id="GO:0051082">
    <property type="term" value="F:unfolded protein binding"/>
    <property type="evidence" value="ECO:0007669"/>
    <property type="project" value="InterPro"/>
</dbReference>
<dbReference type="AlphaFoldDB" id="A0AA88KI15"/>
<dbReference type="GeneID" id="68100378"/>
<dbReference type="EMBL" id="PYSW02000031">
    <property type="protein sequence ID" value="KAG2378776.1"/>
    <property type="molecule type" value="Genomic_DNA"/>
</dbReference>
<proteinExistence type="predicted"/>
<dbReference type="Gene3D" id="3.90.1280.10">
    <property type="entry name" value="HSP33 redox switch-like"/>
    <property type="match status" value="1"/>
</dbReference>
<dbReference type="PANTHER" id="PTHR30111:SF1">
    <property type="entry name" value="33 KDA CHAPERONIN"/>
    <property type="match status" value="1"/>
</dbReference>
<dbReference type="SUPFAM" id="SSF64397">
    <property type="entry name" value="Hsp33 domain"/>
    <property type="match status" value="1"/>
</dbReference>
<dbReference type="Gene3D" id="3.55.30.10">
    <property type="entry name" value="Hsp33 domain"/>
    <property type="match status" value="1"/>
</dbReference>
<evidence type="ECO:0000256" key="3">
    <source>
        <dbReference type="ARBA" id="ARBA00023157"/>
    </source>
</evidence>
<comment type="caution">
    <text evidence="7">The sequence shown here is derived from an EMBL/GenBank/DDBJ whole genome shotgun (WGS) entry which is preliminary data.</text>
</comment>
<keyword evidence="4" id="KW-0143">Chaperone</keyword>
<dbReference type="PANTHER" id="PTHR30111">
    <property type="entry name" value="33 KDA CHAPERONIN"/>
    <property type="match status" value="1"/>
</dbReference>
<accession>A0AA88KI15</accession>
<dbReference type="GO" id="GO:0044183">
    <property type="term" value="F:protein folding chaperone"/>
    <property type="evidence" value="ECO:0007669"/>
    <property type="project" value="TreeGrafter"/>
</dbReference>
<dbReference type="InterPro" id="IPR016153">
    <property type="entry name" value="Heat_shock_Hsp33_N"/>
</dbReference>
<feature type="coiled-coil region" evidence="6">
    <location>
        <begin position="246"/>
        <end position="273"/>
    </location>
</feature>
<dbReference type="RefSeq" id="XP_044546038.1">
    <property type="nucleotide sequence ID" value="XM_044697943.1"/>
</dbReference>
<keyword evidence="6" id="KW-0175">Coiled coil</keyword>
<evidence type="ECO:0000256" key="4">
    <source>
        <dbReference type="ARBA" id="ARBA00023186"/>
    </source>
</evidence>
<keyword evidence="8" id="KW-1185">Reference proteome</keyword>
<evidence type="ECO:0000313" key="7">
    <source>
        <dbReference type="EMBL" id="KAG2378776.1"/>
    </source>
</evidence>
<dbReference type="Proteomes" id="UP000816034">
    <property type="component" value="Unassembled WGS sequence"/>
</dbReference>
<gene>
    <name evidence="7" type="ORF">C9374_007924</name>
</gene>
<keyword evidence="2" id="KW-0862">Zinc</keyword>
<evidence type="ECO:0000256" key="6">
    <source>
        <dbReference type="SAM" id="Coils"/>
    </source>
</evidence>
<protein>
    <submittedName>
        <fullName evidence="7">Uncharacterized protein</fullName>
    </submittedName>
</protein>
<evidence type="ECO:0000313" key="8">
    <source>
        <dbReference type="Proteomes" id="UP000816034"/>
    </source>
</evidence>
<dbReference type="InterPro" id="IPR016154">
    <property type="entry name" value="Heat_shock_Hsp33_C"/>
</dbReference>
<evidence type="ECO:0000256" key="2">
    <source>
        <dbReference type="ARBA" id="ARBA00022833"/>
    </source>
</evidence>
<dbReference type="Pfam" id="PF01430">
    <property type="entry name" value="HSP33"/>
    <property type="match status" value="1"/>
</dbReference>
<evidence type="ECO:0000256" key="1">
    <source>
        <dbReference type="ARBA" id="ARBA00022490"/>
    </source>
</evidence>
<dbReference type="SUPFAM" id="SSF118352">
    <property type="entry name" value="HSP33 redox switch-like"/>
    <property type="match status" value="1"/>
</dbReference>